<comment type="caution">
    <text evidence="2">The sequence shown here is derived from an EMBL/GenBank/DDBJ whole genome shotgun (WGS) entry which is preliminary data.</text>
</comment>
<evidence type="ECO:0000313" key="3">
    <source>
        <dbReference type="Proteomes" id="UP001501490"/>
    </source>
</evidence>
<dbReference type="Proteomes" id="UP001501490">
    <property type="component" value="Unassembled WGS sequence"/>
</dbReference>
<name>A0ABP6ZMR7_9ACTN</name>
<keyword evidence="3" id="KW-1185">Reference proteome</keyword>
<evidence type="ECO:0000313" key="2">
    <source>
        <dbReference type="EMBL" id="GAA3612742.1"/>
    </source>
</evidence>
<evidence type="ECO:0000256" key="1">
    <source>
        <dbReference type="SAM" id="MobiDB-lite"/>
    </source>
</evidence>
<reference evidence="3" key="1">
    <citation type="journal article" date="2019" name="Int. J. Syst. Evol. Microbiol.">
        <title>The Global Catalogue of Microorganisms (GCM) 10K type strain sequencing project: providing services to taxonomists for standard genome sequencing and annotation.</title>
        <authorList>
            <consortium name="The Broad Institute Genomics Platform"/>
            <consortium name="The Broad Institute Genome Sequencing Center for Infectious Disease"/>
            <person name="Wu L."/>
            <person name="Ma J."/>
        </authorList>
    </citation>
    <scope>NUCLEOTIDE SEQUENCE [LARGE SCALE GENOMIC DNA]</scope>
    <source>
        <strain evidence="3">JCM 16929</strain>
    </source>
</reference>
<dbReference type="EMBL" id="BAABAB010000009">
    <property type="protein sequence ID" value="GAA3612742.1"/>
    <property type="molecule type" value="Genomic_DNA"/>
</dbReference>
<feature type="region of interest" description="Disordered" evidence="1">
    <location>
        <begin position="22"/>
        <end position="103"/>
    </location>
</feature>
<sequence>MPGVNAVQVQASDDAIRTLRARHGHTLSPINVGLKRPAGSTGERQINGGRHLRHPRRHQSQDPNLSPPPGITRILVGDSYLNIPRPSSPAAYSANGPLTRRSG</sequence>
<gene>
    <name evidence="2" type="ORF">GCM10022236_13140</name>
</gene>
<accession>A0ABP6ZMR7</accession>
<organism evidence="2 3">
    <name type="scientific">Microlunatus ginsengisoli</name>
    <dbReference type="NCBI Taxonomy" id="363863"/>
    <lineage>
        <taxon>Bacteria</taxon>
        <taxon>Bacillati</taxon>
        <taxon>Actinomycetota</taxon>
        <taxon>Actinomycetes</taxon>
        <taxon>Propionibacteriales</taxon>
        <taxon>Propionibacteriaceae</taxon>
        <taxon>Microlunatus</taxon>
    </lineage>
</organism>
<proteinExistence type="predicted"/>
<protein>
    <submittedName>
        <fullName evidence="2">Uncharacterized protein</fullName>
    </submittedName>
</protein>